<protein>
    <recommendedName>
        <fullName evidence="3">cysteine desulfurase</fullName>
        <ecNumber evidence="3">2.8.1.7</ecNumber>
    </recommendedName>
</protein>
<keyword evidence="5" id="KW-0479">Metal-binding</keyword>
<dbReference type="Proteomes" id="UP001164963">
    <property type="component" value="Chromosome"/>
</dbReference>
<dbReference type="Pfam" id="PF00266">
    <property type="entry name" value="Aminotran_5"/>
    <property type="match status" value="1"/>
</dbReference>
<feature type="domain" description="Aminotransferase class V" evidence="11">
    <location>
        <begin position="20"/>
        <end position="378"/>
    </location>
</feature>
<dbReference type="Gene3D" id="3.40.640.10">
    <property type="entry name" value="Type I PLP-dependent aspartate aminotransferase-like (Major domain)"/>
    <property type="match status" value="1"/>
</dbReference>
<evidence type="ECO:0000256" key="1">
    <source>
        <dbReference type="ARBA" id="ARBA00001933"/>
    </source>
</evidence>
<dbReference type="InterPro" id="IPR016454">
    <property type="entry name" value="Cysteine_dSase"/>
</dbReference>
<dbReference type="EC" id="2.8.1.7" evidence="3"/>
<comment type="cofactor">
    <cofactor evidence="1 10">
        <name>pyridoxal 5'-phosphate</name>
        <dbReference type="ChEBI" id="CHEBI:597326"/>
    </cofactor>
</comment>
<evidence type="ECO:0000256" key="6">
    <source>
        <dbReference type="ARBA" id="ARBA00022898"/>
    </source>
</evidence>
<dbReference type="Gene3D" id="3.90.1150.10">
    <property type="entry name" value="Aspartate Aminotransferase, domain 1"/>
    <property type="match status" value="1"/>
</dbReference>
<organism evidence="12 13">
    <name type="scientific">Streptomyces drozdowiczii</name>
    <dbReference type="NCBI Taxonomy" id="202862"/>
    <lineage>
        <taxon>Bacteria</taxon>
        <taxon>Bacillati</taxon>
        <taxon>Actinomycetota</taxon>
        <taxon>Actinomycetes</taxon>
        <taxon>Kitasatosporales</taxon>
        <taxon>Streptomycetaceae</taxon>
        <taxon>Streptomyces</taxon>
    </lineage>
</organism>
<dbReference type="PROSITE" id="PS00595">
    <property type="entry name" value="AA_TRANSFER_CLASS_5"/>
    <property type="match status" value="1"/>
</dbReference>
<evidence type="ECO:0000256" key="4">
    <source>
        <dbReference type="ARBA" id="ARBA00022679"/>
    </source>
</evidence>
<evidence type="ECO:0000256" key="8">
    <source>
        <dbReference type="ARBA" id="ARBA00023014"/>
    </source>
</evidence>
<accession>A0ABY6PQC2</accession>
<proteinExistence type="inferred from homology"/>
<dbReference type="EMBL" id="CP098740">
    <property type="protein sequence ID" value="UZK53941.1"/>
    <property type="molecule type" value="Genomic_DNA"/>
</dbReference>
<evidence type="ECO:0000256" key="9">
    <source>
        <dbReference type="ARBA" id="ARBA00050776"/>
    </source>
</evidence>
<dbReference type="InterPro" id="IPR015424">
    <property type="entry name" value="PyrdxlP-dep_Trfase"/>
</dbReference>
<evidence type="ECO:0000313" key="12">
    <source>
        <dbReference type="EMBL" id="UZK53941.1"/>
    </source>
</evidence>
<comment type="similarity">
    <text evidence="2">Belongs to the class-V pyridoxal-phosphate-dependent aminotransferase family. NifS/IscS subfamily.</text>
</comment>
<dbReference type="InterPro" id="IPR000192">
    <property type="entry name" value="Aminotrans_V_dom"/>
</dbReference>
<dbReference type="RefSeq" id="WP_265540184.1">
    <property type="nucleotide sequence ID" value="NZ_CP098740.1"/>
</dbReference>
<dbReference type="InterPro" id="IPR015422">
    <property type="entry name" value="PyrdxlP-dep_Trfase_small"/>
</dbReference>
<dbReference type="PIRSF" id="PIRSF005572">
    <property type="entry name" value="NifS"/>
    <property type="match status" value="1"/>
</dbReference>
<dbReference type="PANTHER" id="PTHR11601:SF34">
    <property type="entry name" value="CYSTEINE DESULFURASE"/>
    <property type="match status" value="1"/>
</dbReference>
<evidence type="ECO:0000256" key="5">
    <source>
        <dbReference type="ARBA" id="ARBA00022723"/>
    </source>
</evidence>
<keyword evidence="4" id="KW-0808">Transferase</keyword>
<sequence length="400" mass="41243">MYSGKWGQNMAGDLQDADVVYLDYNASAPLRPEALEATLSALRSVGNASSMHHPGRDAATRVDAARRSLADLLHCTPGEIIFTSGATEANNLALRAGYARGGLLVTTAAEHLAVVETARTVTSEQPGSLLILPVDRDGTVDLEPLGAALDNQRVALVSLMLANNETGVLTDLAPVCKAAHEVGALVHTDATQFVGRLPLDLGELDVDLLSLSAHKFGGPQGVGALFVRRGTPQPHRPLLVGGGHERGWRAGTLNVAGITGLGAAAQAAGLHLADEVARVSALRDALEAALTAEIGDCWINGARVPRLPGVTSITFPGLPADAVLAAMPQVAASDGSACSSGAPSPSHVLLAMGHSRDDADSTVRFSLGHATTERDIERAAAAAIDAVRHVRSVMAATTEP</sequence>
<name>A0ABY6PQC2_9ACTN</name>
<gene>
    <name evidence="12" type="ORF">NEH16_07040</name>
</gene>
<evidence type="ECO:0000313" key="13">
    <source>
        <dbReference type="Proteomes" id="UP001164963"/>
    </source>
</evidence>
<keyword evidence="8" id="KW-0411">Iron-sulfur</keyword>
<evidence type="ECO:0000256" key="3">
    <source>
        <dbReference type="ARBA" id="ARBA00012239"/>
    </source>
</evidence>
<dbReference type="PANTHER" id="PTHR11601">
    <property type="entry name" value="CYSTEINE DESULFURYLASE FAMILY MEMBER"/>
    <property type="match status" value="1"/>
</dbReference>
<keyword evidence="7" id="KW-0408">Iron</keyword>
<evidence type="ECO:0000256" key="7">
    <source>
        <dbReference type="ARBA" id="ARBA00023004"/>
    </source>
</evidence>
<evidence type="ECO:0000256" key="10">
    <source>
        <dbReference type="RuleBase" id="RU004504"/>
    </source>
</evidence>
<keyword evidence="13" id="KW-1185">Reference proteome</keyword>
<keyword evidence="6" id="KW-0663">Pyridoxal phosphate</keyword>
<evidence type="ECO:0000256" key="2">
    <source>
        <dbReference type="ARBA" id="ARBA00006490"/>
    </source>
</evidence>
<dbReference type="SUPFAM" id="SSF53383">
    <property type="entry name" value="PLP-dependent transferases"/>
    <property type="match status" value="1"/>
</dbReference>
<dbReference type="InterPro" id="IPR020578">
    <property type="entry name" value="Aminotrans_V_PyrdxlP_BS"/>
</dbReference>
<dbReference type="InterPro" id="IPR015421">
    <property type="entry name" value="PyrdxlP-dep_Trfase_major"/>
</dbReference>
<dbReference type="Gene3D" id="1.10.260.50">
    <property type="match status" value="1"/>
</dbReference>
<reference evidence="12" key="1">
    <citation type="journal article" date="2022" name="Front. Microbiol.">
        <title>Mirubactin C rescues the lethal effect of cell wall biosynthesis mutations in Bacillus subtilis.</title>
        <authorList>
            <person name="Kepplinger B."/>
            <person name="Wen X."/>
            <person name="Tyler A.R."/>
            <person name="Kim B.Y."/>
            <person name="Brown J."/>
            <person name="Banks P."/>
            <person name="Dashti Y."/>
            <person name="Mackenzie E.S."/>
            <person name="Wills C."/>
            <person name="Kawai Y."/>
            <person name="Waldron K.J."/>
            <person name="Allenby N.E.E."/>
            <person name="Wu L.J."/>
            <person name="Hall M.J."/>
            <person name="Errington J."/>
        </authorList>
    </citation>
    <scope>NUCLEOTIDE SEQUENCE</scope>
    <source>
        <strain evidence="12">MDA8-470</strain>
    </source>
</reference>
<comment type="catalytic activity">
    <reaction evidence="9">
        <text>(sulfur carrier)-H + L-cysteine = (sulfur carrier)-SH + L-alanine</text>
        <dbReference type="Rhea" id="RHEA:43892"/>
        <dbReference type="Rhea" id="RHEA-COMP:14737"/>
        <dbReference type="Rhea" id="RHEA-COMP:14739"/>
        <dbReference type="ChEBI" id="CHEBI:29917"/>
        <dbReference type="ChEBI" id="CHEBI:35235"/>
        <dbReference type="ChEBI" id="CHEBI:57972"/>
        <dbReference type="ChEBI" id="CHEBI:64428"/>
        <dbReference type="EC" id="2.8.1.7"/>
    </reaction>
</comment>
<evidence type="ECO:0000259" key="11">
    <source>
        <dbReference type="Pfam" id="PF00266"/>
    </source>
</evidence>